<keyword evidence="4" id="KW-1185">Reference proteome</keyword>
<dbReference type="OrthoDB" id="2434091at2759"/>
<accession>A0A9P6N0Z4</accession>
<comment type="caution">
    <text evidence="3">The sequence shown here is derived from an EMBL/GenBank/DDBJ whole genome shotgun (WGS) entry which is preliminary data.</text>
</comment>
<evidence type="ECO:0000256" key="2">
    <source>
        <dbReference type="SAM" id="Phobius"/>
    </source>
</evidence>
<evidence type="ECO:0000256" key="1">
    <source>
        <dbReference type="SAM" id="MobiDB-lite"/>
    </source>
</evidence>
<name>A0A9P6N0Z4_9FUNG</name>
<evidence type="ECO:0000313" key="3">
    <source>
        <dbReference type="EMBL" id="KAG0019916.1"/>
    </source>
</evidence>
<keyword evidence="2" id="KW-0472">Membrane</keyword>
<sequence>MSADNAVNATVPQTNVTLGFICQESFYENNTSSCMRYSKLKACIKDGTMNHLNFYCVGQDTISIGGSGPSPLPTTFNMTVFNCTMDSCPIEAPAENSTKPAGGKKGNGNNSSSSASKSDAFKNNDKKLTLSGLLVLVLMASQLALM</sequence>
<feature type="compositionally biased region" description="Low complexity" evidence="1">
    <location>
        <begin position="107"/>
        <end position="118"/>
    </location>
</feature>
<dbReference type="AlphaFoldDB" id="A0A9P6N0Z4"/>
<feature type="region of interest" description="Disordered" evidence="1">
    <location>
        <begin position="94"/>
        <end position="120"/>
    </location>
</feature>
<dbReference type="Proteomes" id="UP000703661">
    <property type="component" value="Unassembled WGS sequence"/>
</dbReference>
<proteinExistence type="predicted"/>
<reference evidence="3" key="1">
    <citation type="journal article" date="2020" name="Fungal Divers.">
        <title>Resolving the Mortierellaceae phylogeny through synthesis of multi-gene phylogenetics and phylogenomics.</title>
        <authorList>
            <person name="Vandepol N."/>
            <person name="Liber J."/>
            <person name="Desiro A."/>
            <person name="Na H."/>
            <person name="Kennedy M."/>
            <person name="Barry K."/>
            <person name="Grigoriev I.V."/>
            <person name="Miller A.N."/>
            <person name="O'Donnell K."/>
            <person name="Stajich J.E."/>
            <person name="Bonito G."/>
        </authorList>
    </citation>
    <scope>NUCLEOTIDE SEQUENCE</scope>
    <source>
        <strain evidence="3">NRRL 2769</strain>
    </source>
</reference>
<keyword evidence="2" id="KW-0812">Transmembrane</keyword>
<protein>
    <submittedName>
        <fullName evidence="3">Uncharacterized protein</fullName>
    </submittedName>
</protein>
<gene>
    <name evidence="3" type="ORF">BGZ80_005067</name>
</gene>
<evidence type="ECO:0000313" key="4">
    <source>
        <dbReference type="Proteomes" id="UP000703661"/>
    </source>
</evidence>
<feature type="transmembrane region" description="Helical" evidence="2">
    <location>
        <begin position="128"/>
        <end position="145"/>
    </location>
</feature>
<organism evidence="3 4">
    <name type="scientific">Entomortierella chlamydospora</name>
    <dbReference type="NCBI Taxonomy" id="101097"/>
    <lineage>
        <taxon>Eukaryota</taxon>
        <taxon>Fungi</taxon>
        <taxon>Fungi incertae sedis</taxon>
        <taxon>Mucoromycota</taxon>
        <taxon>Mortierellomycotina</taxon>
        <taxon>Mortierellomycetes</taxon>
        <taxon>Mortierellales</taxon>
        <taxon>Mortierellaceae</taxon>
        <taxon>Entomortierella</taxon>
    </lineage>
</organism>
<keyword evidence="2" id="KW-1133">Transmembrane helix</keyword>
<dbReference type="EMBL" id="JAAAID010000252">
    <property type="protein sequence ID" value="KAG0019916.1"/>
    <property type="molecule type" value="Genomic_DNA"/>
</dbReference>